<organism evidence="6 7">
    <name type="scientific">Candidula unifasciata</name>
    <dbReference type="NCBI Taxonomy" id="100452"/>
    <lineage>
        <taxon>Eukaryota</taxon>
        <taxon>Metazoa</taxon>
        <taxon>Spiralia</taxon>
        <taxon>Lophotrochozoa</taxon>
        <taxon>Mollusca</taxon>
        <taxon>Gastropoda</taxon>
        <taxon>Heterobranchia</taxon>
        <taxon>Euthyneura</taxon>
        <taxon>Panpulmonata</taxon>
        <taxon>Eupulmonata</taxon>
        <taxon>Stylommatophora</taxon>
        <taxon>Helicina</taxon>
        <taxon>Helicoidea</taxon>
        <taxon>Geomitridae</taxon>
        <taxon>Candidula</taxon>
    </lineage>
</organism>
<evidence type="ECO:0000256" key="2">
    <source>
        <dbReference type="ARBA" id="ARBA00023054"/>
    </source>
</evidence>
<dbReference type="CDD" id="cd06503">
    <property type="entry name" value="ATP-synt_Fo_b"/>
    <property type="match status" value="1"/>
</dbReference>
<evidence type="ECO:0000256" key="4">
    <source>
        <dbReference type="SAM" id="MobiDB-lite"/>
    </source>
</evidence>
<keyword evidence="7" id="KW-1185">Reference proteome</keyword>
<evidence type="ECO:0000313" key="6">
    <source>
        <dbReference type="EMBL" id="CAG5121996.1"/>
    </source>
</evidence>
<evidence type="ECO:0000256" key="1">
    <source>
        <dbReference type="ARBA" id="ARBA00007525"/>
    </source>
</evidence>
<feature type="region of interest" description="Disordered" evidence="4">
    <location>
        <begin position="200"/>
        <end position="246"/>
    </location>
</feature>
<dbReference type="PANTHER" id="PTHR15073">
    <property type="entry name" value="MICROTUBULE-ASSOCIATED PROTEIN"/>
    <property type="match status" value="1"/>
</dbReference>
<feature type="compositionally biased region" description="Basic and acidic residues" evidence="4">
    <location>
        <begin position="565"/>
        <end position="590"/>
    </location>
</feature>
<feature type="compositionally biased region" description="Polar residues" evidence="4">
    <location>
        <begin position="697"/>
        <end position="708"/>
    </location>
</feature>
<feature type="non-terminal residue" evidence="6">
    <location>
        <position position="742"/>
    </location>
</feature>
<feature type="transmembrane region" description="Helical" evidence="5">
    <location>
        <begin position="265"/>
        <end position="281"/>
    </location>
</feature>
<evidence type="ECO:0000256" key="5">
    <source>
        <dbReference type="SAM" id="Phobius"/>
    </source>
</evidence>
<feature type="compositionally biased region" description="Polar residues" evidence="4">
    <location>
        <begin position="76"/>
        <end position="87"/>
    </location>
</feature>
<keyword evidence="5" id="KW-0472">Membrane</keyword>
<sequence>MDNDDDGAPTSETSPKHHKVQYNTDGDELRERMVSFDSSAESTPRKSLTKSKNSASNPQISSKPHDLSTLDMKTSWDGSIPSNSTTGMLADPIKIAKEREKEERVRQARERLLEERQKKLDELREQQKMAQENREKQLEMRRRKIDDLRKRDIERRIAVEERRKMKEEVEKARRESILQKAEERVARYEAWKAGGRKGGRGHVLGFGSATPRDICQPIERPRRSSSHSALQRRSPNGSDVDSVRPQRRAVSACSAVRRHIDSNRIGMIFFFSGILLLWAFFHSNCFHGERVNVHHYSSLFCDIAVLCCLFGGGDSPTKQLSVSTSVLYSKRSQEYSSMSTLHPTSRQSLSVGKALLYSFIGTTAATPPAPATTHYYPRPASTIGAGSSPLSRACMTASLPSPVRVREIKSPRKPRPASVASSMPSFLGGEPAKSHRSNSTDRTGRDRSRARASRKDDKTDKKNEGEKTQNQDQSEEKTQEDVKEHGEKKEKKDRVSLSFMNRLSVSKYSRKDPELPVKEAAPKKDSPVIRPELFSERDLDGVAEPESPRKAYSTSNLAMMKKRSSLKEKQSPTHTKEPVPKIVQPKETHHGTTPTSGGPAPTSAARSVSPIRKPEKASVRMASPSHKGADKSISTTPVISHPPAASSTPTHGPAVSTPGSSSDGFLAFTSPQLSDGFLAFTSPQLPVAPVADDGTTALRTSMGPTQDISAEEYKARLAEKRRQAREKVEKEAEEEKKRQEGA</sequence>
<proteinExistence type="inferred from homology"/>
<dbReference type="PANTHER" id="PTHR15073:SF1">
    <property type="entry name" value="RETICULOCYTE-BINDING PROTEIN HOMOLOG 2A"/>
    <property type="match status" value="1"/>
</dbReference>
<dbReference type="AlphaFoldDB" id="A0A8S3Z5F6"/>
<feature type="region of interest" description="Disordered" evidence="4">
    <location>
        <begin position="1"/>
        <end position="90"/>
    </location>
</feature>
<feature type="compositionally biased region" description="Basic and acidic residues" evidence="4">
    <location>
        <begin position="509"/>
        <end position="540"/>
    </location>
</feature>
<feature type="compositionally biased region" description="Polar residues" evidence="4">
    <location>
        <begin position="36"/>
        <end position="62"/>
    </location>
</feature>
<reference evidence="6" key="1">
    <citation type="submission" date="2021-04" db="EMBL/GenBank/DDBJ databases">
        <authorList>
            <consortium name="Molecular Ecology Group"/>
        </authorList>
    </citation>
    <scope>NUCLEOTIDE SEQUENCE</scope>
</reference>
<dbReference type="GO" id="GO:0000226">
    <property type="term" value="P:microtubule cytoskeleton organization"/>
    <property type="evidence" value="ECO:0007669"/>
    <property type="project" value="TreeGrafter"/>
</dbReference>
<dbReference type="Proteomes" id="UP000678393">
    <property type="component" value="Unassembled WGS sequence"/>
</dbReference>
<feature type="region of interest" description="Disordered" evidence="4">
    <location>
        <begin position="696"/>
        <end position="742"/>
    </location>
</feature>
<dbReference type="EMBL" id="CAJHNH020001206">
    <property type="protein sequence ID" value="CAG5121996.1"/>
    <property type="molecule type" value="Genomic_DNA"/>
</dbReference>
<feature type="coiled-coil region" evidence="3">
    <location>
        <begin position="95"/>
        <end position="182"/>
    </location>
</feature>
<feature type="compositionally biased region" description="Basic and acidic residues" evidence="4">
    <location>
        <begin position="438"/>
        <end position="495"/>
    </location>
</feature>
<feature type="compositionally biased region" description="Polar residues" evidence="4">
    <location>
        <begin position="498"/>
        <end position="507"/>
    </location>
</feature>
<comment type="caution">
    <text evidence="6">The sequence shown here is derived from an EMBL/GenBank/DDBJ whole genome shotgun (WGS) entry which is preliminary data.</text>
</comment>
<accession>A0A8S3Z5F6</accession>
<dbReference type="OrthoDB" id="6161699at2759"/>
<dbReference type="GO" id="GO:0015630">
    <property type="term" value="C:microtubule cytoskeleton"/>
    <property type="evidence" value="ECO:0007669"/>
    <property type="project" value="TreeGrafter"/>
</dbReference>
<evidence type="ECO:0000313" key="7">
    <source>
        <dbReference type="Proteomes" id="UP000678393"/>
    </source>
</evidence>
<dbReference type="InterPro" id="IPR051483">
    <property type="entry name" value="MAP7_domain-containing"/>
</dbReference>
<feature type="compositionally biased region" description="Basic and acidic residues" evidence="4">
    <location>
        <begin position="711"/>
        <end position="742"/>
    </location>
</feature>
<feature type="compositionally biased region" description="Polar residues" evidence="4">
    <location>
        <begin position="226"/>
        <end position="239"/>
    </location>
</feature>
<keyword evidence="2 3" id="KW-0175">Coiled coil</keyword>
<evidence type="ECO:0000256" key="3">
    <source>
        <dbReference type="SAM" id="Coils"/>
    </source>
</evidence>
<comment type="similarity">
    <text evidence="1">Belongs to the MAP7 family.</text>
</comment>
<name>A0A8S3Z5F6_9EUPU</name>
<feature type="compositionally biased region" description="Polar residues" evidence="4">
    <location>
        <begin position="657"/>
        <end position="667"/>
    </location>
</feature>
<feature type="compositionally biased region" description="Low complexity" evidence="4">
    <location>
        <begin position="591"/>
        <end position="605"/>
    </location>
</feature>
<keyword evidence="5" id="KW-0812">Transmembrane</keyword>
<feature type="region of interest" description="Disordered" evidence="4">
    <location>
        <begin position="404"/>
        <end position="667"/>
    </location>
</feature>
<protein>
    <recommendedName>
        <fullName evidence="8">Ensconsin</fullName>
    </recommendedName>
</protein>
<evidence type="ECO:0008006" key="8">
    <source>
        <dbReference type="Google" id="ProtNLM"/>
    </source>
</evidence>
<keyword evidence="5" id="KW-1133">Transmembrane helix</keyword>
<gene>
    <name evidence="6" type="ORF">CUNI_LOCUS7554</name>
</gene>